<feature type="transmembrane region" description="Helical" evidence="1">
    <location>
        <begin position="12"/>
        <end position="35"/>
    </location>
</feature>
<protein>
    <recommendedName>
        <fullName evidence="4">Inner membrane protein CreD</fullName>
    </recommendedName>
</protein>
<name>A0A0E9MVB4_9BACT</name>
<sequence length="610" mass="68134">MQSAFEKSISPLGLSFRIWGITQLVFSTLVTALLMQVDVLPDITVVYYVPLISAFLGLPAWLILRIALGLLASSRLNVRSRLDRLRWVIVVLGCGYGLAAGLVLVVLWQQSVTGFLTGFALLNAAFFIGCITQHSVIMAYFHVKPHPTAEARPTPAAIHQEQNRTLKKSYMEQTNKVLYKAIITALLILLLLIPSVFIQNLVQERKSRQAEVVHEVSSRWAAGQTLSGFYLYLPYVVSGTTDSGKPYRIEKQLIVLPEEANVQSVMEPEVRPRSIYKVLLYKSRNVFRGQFRIAPQGDFNLSLVKWQDARLCLNISDIKGIEEKVLVKLQDQQYEMQPGTPETGFGNSGLSLPLASVAEVINGPVSFESVLRLKGSEQLHFLPLAGNSIFTISSPWPSPSFDGSYLPGTREVSDSGFQAKWSFSKANLPFNTYLSDTKFDAGKFGFGITMVQPADQYAKTERSVKYAILVIGLTFSLFFIMEQILKKPVHPVQYVLIGLALTIFYTLLLSISEFLFFDWAYLIAATATIVLITWYVRGHFKSFRTAALLGAVITMLYGFIFVLVRLEDTALLIGSIGLFLILGLAMYGSRKVNWYGNEQQQDQPRLASTE</sequence>
<feature type="transmembrane region" description="Helical" evidence="1">
    <location>
        <begin position="47"/>
        <end position="73"/>
    </location>
</feature>
<dbReference type="GO" id="GO:0005886">
    <property type="term" value="C:plasma membrane"/>
    <property type="evidence" value="ECO:0007669"/>
    <property type="project" value="TreeGrafter"/>
</dbReference>
<dbReference type="OrthoDB" id="9791851at2"/>
<keyword evidence="1" id="KW-1133">Transmembrane helix</keyword>
<evidence type="ECO:0000313" key="2">
    <source>
        <dbReference type="EMBL" id="GAO41702.1"/>
    </source>
</evidence>
<feature type="transmembrane region" description="Helical" evidence="1">
    <location>
        <begin position="492"/>
        <end position="511"/>
    </location>
</feature>
<evidence type="ECO:0008006" key="4">
    <source>
        <dbReference type="Google" id="ProtNLM"/>
    </source>
</evidence>
<feature type="transmembrane region" description="Helical" evidence="1">
    <location>
        <begin position="543"/>
        <end position="564"/>
    </location>
</feature>
<feature type="transmembrane region" description="Helical" evidence="1">
    <location>
        <begin position="120"/>
        <end position="143"/>
    </location>
</feature>
<dbReference type="RefSeq" id="WP_052955482.1">
    <property type="nucleotide sequence ID" value="NZ_BBWV01000001.1"/>
</dbReference>
<dbReference type="InterPro" id="IPR010364">
    <property type="entry name" value="Uncharacterised_IM_CreD"/>
</dbReference>
<feature type="transmembrane region" description="Helical" evidence="1">
    <location>
        <begin position="85"/>
        <end position="108"/>
    </location>
</feature>
<dbReference type="EMBL" id="BBWV01000001">
    <property type="protein sequence ID" value="GAO41702.1"/>
    <property type="molecule type" value="Genomic_DNA"/>
</dbReference>
<organism evidence="2 3">
    <name type="scientific">Flavihumibacter petaseus NBRC 106054</name>
    <dbReference type="NCBI Taxonomy" id="1220578"/>
    <lineage>
        <taxon>Bacteria</taxon>
        <taxon>Pseudomonadati</taxon>
        <taxon>Bacteroidota</taxon>
        <taxon>Chitinophagia</taxon>
        <taxon>Chitinophagales</taxon>
        <taxon>Chitinophagaceae</taxon>
        <taxon>Flavihumibacter</taxon>
    </lineage>
</organism>
<gene>
    <name evidence="2" type="ORF">FPE01S_01_07160</name>
</gene>
<proteinExistence type="predicted"/>
<evidence type="ECO:0000256" key="1">
    <source>
        <dbReference type="SAM" id="Phobius"/>
    </source>
</evidence>
<feature type="transmembrane region" description="Helical" evidence="1">
    <location>
        <begin position="177"/>
        <end position="198"/>
    </location>
</feature>
<accession>A0A0E9MVB4</accession>
<dbReference type="Proteomes" id="UP000033121">
    <property type="component" value="Unassembled WGS sequence"/>
</dbReference>
<evidence type="ECO:0000313" key="3">
    <source>
        <dbReference type="Proteomes" id="UP000033121"/>
    </source>
</evidence>
<dbReference type="PANTHER" id="PTHR30092:SF0">
    <property type="entry name" value="INNER MEMBRANE PROTEIN CRED"/>
    <property type="match status" value="1"/>
</dbReference>
<feature type="transmembrane region" description="Helical" evidence="1">
    <location>
        <begin position="466"/>
        <end position="485"/>
    </location>
</feature>
<dbReference type="Pfam" id="PF06123">
    <property type="entry name" value="CreD"/>
    <property type="match status" value="1"/>
</dbReference>
<keyword evidence="3" id="KW-1185">Reference proteome</keyword>
<dbReference type="PANTHER" id="PTHR30092">
    <property type="entry name" value="INNER MEMBRANE PROTEIN CRED"/>
    <property type="match status" value="1"/>
</dbReference>
<feature type="transmembrane region" description="Helical" evidence="1">
    <location>
        <begin position="570"/>
        <end position="587"/>
    </location>
</feature>
<feature type="transmembrane region" description="Helical" evidence="1">
    <location>
        <begin position="517"/>
        <end position="536"/>
    </location>
</feature>
<dbReference type="NCBIfam" id="NF008712">
    <property type="entry name" value="PRK11715.1-1"/>
    <property type="match status" value="1"/>
</dbReference>
<keyword evidence="1" id="KW-0812">Transmembrane</keyword>
<dbReference type="STRING" id="1220578.FPE01S_01_07160"/>
<keyword evidence="1" id="KW-0472">Membrane</keyword>
<reference evidence="2 3" key="1">
    <citation type="submission" date="2015-04" db="EMBL/GenBank/DDBJ databases">
        <title>Whole genome shotgun sequence of Flavihumibacter petaseus NBRC 106054.</title>
        <authorList>
            <person name="Miyazawa S."/>
            <person name="Hosoyama A."/>
            <person name="Hashimoto M."/>
            <person name="Noguchi M."/>
            <person name="Tsuchikane K."/>
            <person name="Ohji S."/>
            <person name="Yamazoe A."/>
            <person name="Ichikawa N."/>
            <person name="Kimura A."/>
            <person name="Fujita N."/>
        </authorList>
    </citation>
    <scope>NUCLEOTIDE SEQUENCE [LARGE SCALE GENOMIC DNA]</scope>
    <source>
        <strain evidence="2 3">NBRC 106054</strain>
    </source>
</reference>
<dbReference type="AlphaFoldDB" id="A0A0E9MVB4"/>
<comment type="caution">
    <text evidence="2">The sequence shown here is derived from an EMBL/GenBank/DDBJ whole genome shotgun (WGS) entry which is preliminary data.</text>
</comment>